<evidence type="ECO:0000256" key="4">
    <source>
        <dbReference type="ARBA" id="ARBA00023136"/>
    </source>
</evidence>
<evidence type="ECO:0000256" key="3">
    <source>
        <dbReference type="ARBA" id="ARBA00022989"/>
    </source>
</evidence>
<evidence type="ECO:0000259" key="7">
    <source>
        <dbReference type="Pfam" id="PF02096"/>
    </source>
</evidence>
<dbReference type="EMBL" id="HBHQ01021520">
    <property type="protein sequence ID" value="CAD9822697.1"/>
    <property type="molecule type" value="Transcribed_RNA"/>
</dbReference>
<comment type="similarity">
    <text evidence="5">Belongs to the OXA1/ALB3/YidC family.</text>
</comment>
<evidence type="ECO:0000256" key="6">
    <source>
        <dbReference type="SAM" id="MobiDB-lite"/>
    </source>
</evidence>
<dbReference type="PANTHER" id="PTHR12428:SF65">
    <property type="entry name" value="CYTOCHROME C OXIDASE ASSEMBLY PROTEIN COX18, MITOCHONDRIAL"/>
    <property type="match status" value="1"/>
</dbReference>
<evidence type="ECO:0000256" key="1">
    <source>
        <dbReference type="ARBA" id="ARBA00004141"/>
    </source>
</evidence>
<dbReference type="PANTHER" id="PTHR12428">
    <property type="entry name" value="OXA1"/>
    <property type="match status" value="1"/>
</dbReference>
<sequence length="592" mass="64918">MMLTGMLCHGGKQGGKLMPTMKPLSRETGRVLLNSRHQRRFRSAVSSIPHTSLMNGINNDSEKSKDDTSKRYDRDYIINVTSGNSRARRLQSRNILSHYPGLASSSTTGSLIGNSPGGFVPGNMGYTSINNGGVRGVSSLTDLIPAVPEFAQNWTVWGGSGFILKTFHHDGLLPYWACMGLTNVLVRCSLIPLVIQAAHVSTRFATVAPEVQFLMTIYQNDSKRMRAEKASGVEQGSLMLQSLKTFRQIYRLHKIHPLAIFKSPLMQIPVFWYFSIDIRKIINGADPELAQALTDSGFLWVTDLCEPDPYHGLPIMCGLLLYLNVEMAIGKKNLSGETASKSNIAILLKDFFQTISVFMPCFMSQSPAGVQIYLMTSFVFTMFQGMALRNDASRKLIGLPSMNAPRAEGALASDFIRLKEMERKAQEVRGDGEVLGIGVMISGWEISFPGTNRPSTIDSGPDFGGIGSGTVLMANTKTDGSGLPELRPAQLSVTGEAATRTVMMDSERASMITTEKSKMAAEAEEKEKQETYMAQIPEDVMEAANRGELPPRPITMAPADVKKAKPLDVKKFVSKKKMGKSKKSPGKKPLRK</sequence>
<dbReference type="GO" id="GO:0005743">
    <property type="term" value="C:mitochondrial inner membrane"/>
    <property type="evidence" value="ECO:0007669"/>
    <property type="project" value="TreeGrafter"/>
</dbReference>
<dbReference type="InterPro" id="IPR028055">
    <property type="entry name" value="YidC/Oxa/ALB_C"/>
</dbReference>
<protein>
    <recommendedName>
        <fullName evidence="7">Membrane insertase YidC/Oxa/ALB C-terminal domain-containing protein</fullName>
    </recommendedName>
</protein>
<feature type="domain" description="Membrane insertase YidC/Oxa/ALB C-terminal" evidence="7">
    <location>
        <begin position="182"/>
        <end position="388"/>
    </location>
</feature>
<dbReference type="GO" id="GO:0032979">
    <property type="term" value="P:protein insertion into mitochondrial inner membrane from matrix"/>
    <property type="evidence" value="ECO:0007669"/>
    <property type="project" value="TreeGrafter"/>
</dbReference>
<feature type="compositionally biased region" description="Basic residues" evidence="6">
    <location>
        <begin position="572"/>
        <end position="592"/>
    </location>
</feature>
<dbReference type="GO" id="GO:0032977">
    <property type="term" value="F:membrane insertase activity"/>
    <property type="evidence" value="ECO:0007669"/>
    <property type="project" value="InterPro"/>
</dbReference>
<comment type="subcellular location">
    <subcellularLocation>
        <location evidence="1 5">Membrane</location>
        <topology evidence="1 5">Multi-pass membrane protein</topology>
    </subcellularLocation>
</comment>
<keyword evidence="4" id="KW-0472">Membrane</keyword>
<organism evidence="8">
    <name type="scientific">Attheya septentrionalis</name>
    <dbReference type="NCBI Taxonomy" id="420275"/>
    <lineage>
        <taxon>Eukaryota</taxon>
        <taxon>Sar</taxon>
        <taxon>Stramenopiles</taxon>
        <taxon>Ochrophyta</taxon>
        <taxon>Bacillariophyta</taxon>
        <taxon>Coscinodiscophyceae</taxon>
        <taxon>Chaetocerotophycidae</taxon>
        <taxon>Chaetocerotales</taxon>
        <taxon>Attheyaceae</taxon>
        <taxon>Attheya</taxon>
    </lineage>
</organism>
<reference evidence="8" key="1">
    <citation type="submission" date="2021-01" db="EMBL/GenBank/DDBJ databases">
        <authorList>
            <person name="Corre E."/>
            <person name="Pelletier E."/>
            <person name="Niang G."/>
            <person name="Scheremetjew M."/>
            <person name="Finn R."/>
            <person name="Kale V."/>
            <person name="Holt S."/>
            <person name="Cochrane G."/>
            <person name="Meng A."/>
            <person name="Brown T."/>
            <person name="Cohen L."/>
        </authorList>
    </citation>
    <scope>NUCLEOTIDE SEQUENCE</scope>
    <source>
        <strain evidence="8">CCMP2084</strain>
    </source>
</reference>
<keyword evidence="3" id="KW-1133">Transmembrane helix</keyword>
<proteinExistence type="inferred from homology"/>
<evidence type="ECO:0000313" key="8">
    <source>
        <dbReference type="EMBL" id="CAD9822697.1"/>
    </source>
</evidence>
<evidence type="ECO:0000256" key="2">
    <source>
        <dbReference type="ARBA" id="ARBA00022692"/>
    </source>
</evidence>
<dbReference type="Pfam" id="PF02096">
    <property type="entry name" value="60KD_IMP"/>
    <property type="match status" value="1"/>
</dbReference>
<dbReference type="CDD" id="cd20069">
    <property type="entry name" value="5TM_Oxa1-like"/>
    <property type="match status" value="1"/>
</dbReference>
<gene>
    <name evidence="8" type="ORF">ASEP1449_LOCUS14531</name>
</gene>
<dbReference type="AlphaFoldDB" id="A0A7S2UKI0"/>
<evidence type="ECO:0000256" key="5">
    <source>
        <dbReference type="RuleBase" id="RU003945"/>
    </source>
</evidence>
<accession>A0A7S2UKI0</accession>
<feature type="compositionally biased region" description="Basic and acidic residues" evidence="6">
    <location>
        <begin position="560"/>
        <end position="571"/>
    </location>
</feature>
<keyword evidence="2 5" id="KW-0812">Transmembrane</keyword>
<dbReference type="InterPro" id="IPR001708">
    <property type="entry name" value="YidC/ALB3/OXA1/COX18"/>
</dbReference>
<feature type="region of interest" description="Disordered" evidence="6">
    <location>
        <begin position="544"/>
        <end position="592"/>
    </location>
</feature>
<name>A0A7S2UKI0_9STRA</name>